<organism evidence="5 6">
    <name type="scientific">Fibrivirga algicola</name>
    <dbReference type="NCBI Taxonomy" id="2950420"/>
    <lineage>
        <taxon>Bacteria</taxon>
        <taxon>Pseudomonadati</taxon>
        <taxon>Bacteroidota</taxon>
        <taxon>Cytophagia</taxon>
        <taxon>Cytophagales</taxon>
        <taxon>Spirosomataceae</taxon>
        <taxon>Fibrivirga</taxon>
    </lineage>
</organism>
<dbReference type="Proteomes" id="UP000606008">
    <property type="component" value="Unassembled WGS sequence"/>
</dbReference>
<evidence type="ECO:0000313" key="6">
    <source>
        <dbReference type="Proteomes" id="UP000606008"/>
    </source>
</evidence>
<evidence type="ECO:0000313" key="5">
    <source>
        <dbReference type="EMBL" id="NID08538.1"/>
    </source>
</evidence>
<protein>
    <recommendedName>
        <fullName evidence="4">SD-repeat containing protein B domain-containing protein</fullName>
    </recommendedName>
</protein>
<gene>
    <name evidence="5" type="ORF">F7231_00005</name>
</gene>
<accession>A0ABX0QCY1</accession>
<dbReference type="Gene3D" id="2.60.40.10">
    <property type="entry name" value="Immunoglobulins"/>
    <property type="match status" value="2"/>
</dbReference>
<keyword evidence="3" id="KW-0732">Signal</keyword>
<feature type="domain" description="SD-repeat containing protein B" evidence="4">
    <location>
        <begin position="816"/>
        <end position="877"/>
    </location>
</feature>
<keyword evidence="6" id="KW-1185">Reference proteome</keyword>
<dbReference type="Pfam" id="PF17210">
    <property type="entry name" value="SdrD_B"/>
    <property type="match status" value="1"/>
</dbReference>
<proteinExistence type="predicted"/>
<name>A0ABX0QCY1_9BACT</name>
<comment type="subcellular location">
    <subcellularLocation>
        <location evidence="1">Secreted</location>
    </subcellularLocation>
</comment>
<dbReference type="EMBL" id="WAEL01000001">
    <property type="protein sequence ID" value="NID08538.1"/>
    <property type="molecule type" value="Genomic_DNA"/>
</dbReference>
<comment type="caution">
    <text evidence="5">The sequence shown here is derived from an EMBL/GenBank/DDBJ whole genome shotgun (WGS) entry which is preliminary data.</text>
</comment>
<reference evidence="5" key="1">
    <citation type="submission" date="2024-05" db="EMBL/GenBank/DDBJ databases">
        <authorList>
            <person name="Jung D.-H."/>
        </authorList>
    </citation>
    <scope>NUCLEOTIDE SEQUENCE</scope>
    <source>
        <strain evidence="5">JA-25</strain>
    </source>
</reference>
<evidence type="ECO:0000256" key="1">
    <source>
        <dbReference type="ARBA" id="ARBA00004613"/>
    </source>
</evidence>
<evidence type="ECO:0000256" key="3">
    <source>
        <dbReference type="ARBA" id="ARBA00022729"/>
    </source>
</evidence>
<sequence>MYIPALLYTSFTPKARSTPALFYATIRLNLRYAAGPHLVNNLLIILIWSATLLQVDALAESPVITSDRPVKLPAFAKFSASTRAMQQLPTLACAITINRVVVSGCYSVSGVSKATVSVEVGWQEVTAGAKIIVTLSDSPGLTNPQSRTITPGAYNTTSGDGTIVTPQVVSFEVNADGSTKAIQAFTGNTYAGSSCRVETSAGIPPACPPTLCTSGMLGGTVFNDYDNNGTKGTGETAGIANVLVKAITCVGTSYTATTDAFGKYTMNVPVNLYPVRVEFGNLPAYAGQGTLNGIDGRTTVQFVTAPDCTVDLGILDNNDYCQATPKLIIPCYVYGDPLPGSSTAGQLEALVAFDYGTSGGKDMSKITPLAVAKTIGTTWGVAYDKYRKKVYTSATLKRHAGLGPLGLGGIYVTDMVSQTTGAFIDVAAAPLNINVGASVVGNPWFGVTNASRGLTTDATAASNDPLSFTAIGKIGIGDLEISEDGNSLYFVNLFDKKLYQLSITGATPTLVGSWAIPDPGCAGGAMRPFATKVYKGKVYVGSVCDAFTSQDKSSLRAYVNAFNGKTFSPVFDFPLTYPKGAAQLAAAFQPFTGWYAWTDSFSAINTGAQSSSITQLIHPQPMLSDIEFDIDGSMILAFGDRTGLQTGYRNYDLTSTTTLYSGVSGGDILRAALTSTGTYILENNASVPGFTGAGANNNQGPGFGEFYNDDFLGSTGGGLHAEIAFGALALKPGSGEVIISCMDPVDRNIGGLTQSGGIRYLSNTTGRSPSGLAMGFILYNSAPTSSTATDESVGTFAKATGLGDMEVSCDLPLYLEIGNRVWLDSDGDGEQDACEQALAGVTVALYQNGQLVASTTTNQNGEYYFTNNPQSTSAVSTTVLLPATAYQLVFGTGGQFTANRLTANGGSYQLTVANTTGSNQTDATDSDAQLATVNGITAPVISLTTGSYGTTNHTYDVGFICATPATVASVSVTPASCDLTTNTGTNDARITLSGILNADKVALVAAGQAIPSYTATINTAVLASSASLTGISNPISSSGTSYSVVLFNGPDCATTILSVNVPRANCSCALTVTASAGNCNPVTNAYTLTGMLSLTNTPAGNFTIANGLRATIVSVTAGQTSLGFSLTGLPSTGTNQVVTVTSSGTACGTVSASYVAPASCTIAASISVSSVTVCYGTSVTLVASGCVGTVTWSDSSTGTTLVVPNPTSTTSYTATCTTVTQTASAIGTVTVNPQPVLTLNSATVCAGSSLTLLADGCLGGTVHWSTGATTFALVVTPLVSTSYSATCTLPTGCLSIATTTVTINPVPNSSLEPRVTMATCLGTTARNDARIDLTGLANCERADIVPGSSYSNGPAYGSTSNKIVVNGSVSFTDLPNPATPQPYTIRLYSANGKCYTDIPVLVNPTTCDCAVKNCIPILIGRIK</sequence>
<evidence type="ECO:0000259" key="4">
    <source>
        <dbReference type="Pfam" id="PF17210"/>
    </source>
</evidence>
<evidence type="ECO:0000256" key="2">
    <source>
        <dbReference type="ARBA" id="ARBA00022525"/>
    </source>
</evidence>
<dbReference type="InterPro" id="IPR033764">
    <property type="entry name" value="Sdr_B"/>
</dbReference>
<dbReference type="SUPFAM" id="SSF117074">
    <property type="entry name" value="Hypothetical protein PA1324"/>
    <property type="match status" value="2"/>
</dbReference>
<dbReference type="InterPro" id="IPR013783">
    <property type="entry name" value="Ig-like_fold"/>
</dbReference>
<keyword evidence="2" id="KW-0964">Secreted</keyword>